<accession>D5EEM2</accession>
<dbReference type="InterPro" id="IPR013644">
    <property type="entry name" value="DXP_reductoisomerase_C"/>
</dbReference>
<dbReference type="InterPro" id="IPR003821">
    <property type="entry name" value="DXP_reductoisomerase"/>
</dbReference>
<dbReference type="HOGENOM" id="CLU_035714_4_0_0"/>
<feature type="domain" description="1-deoxy-D-xylulose 5-phosphate reductoisomerase C-terminal" evidence="11">
    <location>
        <begin position="146"/>
        <end position="228"/>
    </location>
</feature>
<feature type="domain" description="DXP reductoisomerase C-terminal" evidence="12">
    <location>
        <begin position="261"/>
        <end position="378"/>
    </location>
</feature>
<dbReference type="PIRSF" id="PIRSF006205">
    <property type="entry name" value="Dxp_reductismrs"/>
    <property type="match status" value="1"/>
</dbReference>
<dbReference type="SUPFAM" id="SSF55347">
    <property type="entry name" value="Glyceraldehyde-3-phosphate dehydrogenase-like, C-terminal domain"/>
    <property type="match status" value="1"/>
</dbReference>
<dbReference type="EC" id="1.1.1.267" evidence="9"/>
<feature type="binding site" evidence="9">
    <location>
        <position position="125"/>
    </location>
    <ligand>
        <name>1-deoxy-D-xylulose 5-phosphate</name>
        <dbReference type="ChEBI" id="CHEBI:57792"/>
    </ligand>
</feature>
<feature type="binding site" evidence="9">
    <location>
        <position position="198"/>
    </location>
    <ligand>
        <name>1-deoxy-D-xylulose 5-phosphate</name>
        <dbReference type="ChEBI" id="CHEBI:57792"/>
    </ligand>
</feature>
<organism evidence="13 14">
    <name type="scientific">Aminobacterium colombiense (strain DSM 12261 / ALA-1)</name>
    <dbReference type="NCBI Taxonomy" id="572547"/>
    <lineage>
        <taxon>Bacteria</taxon>
        <taxon>Thermotogati</taxon>
        <taxon>Synergistota</taxon>
        <taxon>Synergistia</taxon>
        <taxon>Synergistales</taxon>
        <taxon>Aminobacteriaceae</taxon>
        <taxon>Aminobacterium</taxon>
    </lineage>
</organism>
<keyword evidence="6 9" id="KW-0464">Manganese</keyword>
<evidence type="ECO:0000256" key="6">
    <source>
        <dbReference type="ARBA" id="ARBA00023211"/>
    </source>
</evidence>
<dbReference type="eggNOG" id="COG0743">
    <property type="taxonomic scope" value="Bacteria"/>
</dbReference>
<evidence type="ECO:0000256" key="2">
    <source>
        <dbReference type="ARBA" id="ARBA00006825"/>
    </source>
</evidence>
<comment type="function">
    <text evidence="9">Catalyzes the NADPH-dependent rearrangement and reduction of 1-deoxy-D-xylulose-5-phosphate (DXP) to 2-C-methyl-D-erythritol 4-phosphate (MEP).</text>
</comment>
<feature type="binding site" evidence="9">
    <location>
        <position position="220"/>
    </location>
    <ligand>
        <name>Mn(2+)</name>
        <dbReference type="ChEBI" id="CHEBI:29035"/>
    </ligand>
</feature>
<feature type="binding site" evidence="9">
    <location>
        <position position="151"/>
    </location>
    <ligand>
        <name>1-deoxy-D-xylulose 5-phosphate</name>
        <dbReference type="ChEBI" id="CHEBI:57792"/>
    </ligand>
</feature>
<dbReference type="InterPro" id="IPR036169">
    <property type="entry name" value="DXPR_C_sf"/>
</dbReference>
<dbReference type="PANTHER" id="PTHR30525">
    <property type="entry name" value="1-DEOXY-D-XYLULOSE 5-PHOSPHATE REDUCTOISOMERASE"/>
    <property type="match status" value="1"/>
</dbReference>
<feature type="binding site" evidence="9">
    <location>
        <position position="211"/>
    </location>
    <ligand>
        <name>1-deoxy-D-xylulose 5-phosphate</name>
        <dbReference type="ChEBI" id="CHEBI:57792"/>
    </ligand>
</feature>
<dbReference type="GO" id="GO:0030145">
    <property type="term" value="F:manganese ion binding"/>
    <property type="evidence" value="ECO:0007669"/>
    <property type="project" value="TreeGrafter"/>
</dbReference>
<dbReference type="SUPFAM" id="SSF51735">
    <property type="entry name" value="NAD(P)-binding Rossmann-fold domains"/>
    <property type="match status" value="1"/>
</dbReference>
<dbReference type="RefSeq" id="WP_013048270.1">
    <property type="nucleotide sequence ID" value="NC_014011.1"/>
</dbReference>
<evidence type="ECO:0000256" key="4">
    <source>
        <dbReference type="ARBA" id="ARBA00022857"/>
    </source>
</evidence>
<feature type="binding site" evidence="9">
    <location>
        <position position="151"/>
    </location>
    <ligand>
        <name>Mn(2+)</name>
        <dbReference type="ChEBI" id="CHEBI:29035"/>
    </ligand>
</feature>
<evidence type="ECO:0000256" key="5">
    <source>
        <dbReference type="ARBA" id="ARBA00023002"/>
    </source>
</evidence>
<comment type="catalytic activity">
    <reaction evidence="8">
        <text>2-C-methyl-D-erythritol 4-phosphate + NADP(+) = 1-deoxy-D-xylulose 5-phosphate + NADPH + H(+)</text>
        <dbReference type="Rhea" id="RHEA:13717"/>
        <dbReference type="ChEBI" id="CHEBI:15378"/>
        <dbReference type="ChEBI" id="CHEBI:57783"/>
        <dbReference type="ChEBI" id="CHEBI:57792"/>
        <dbReference type="ChEBI" id="CHEBI:58262"/>
        <dbReference type="ChEBI" id="CHEBI:58349"/>
        <dbReference type="EC" id="1.1.1.267"/>
    </reaction>
    <physiologicalReaction direction="right-to-left" evidence="8">
        <dbReference type="Rhea" id="RHEA:13719"/>
    </physiologicalReaction>
</comment>
<dbReference type="UniPathway" id="UPA00056">
    <property type="reaction ID" value="UER00092"/>
</dbReference>
<evidence type="ECO:0000313" key="14">
    <source>
        <dbReference type="Proteomes" id="UP000002366"/>
    </source>
</evidence>
<keyword evidence="14" id="KW-1185">Reference proteome</keyword>
<evidence type="ECO:0000313" key="13">
    <source>
        <dbReference type="EMBL" id="ADE57004.1"/>
    </source>
</evidence>
<dbReference type="Pfam" id="PF13288">
    <property type="entry name" value="DXPR_C"/>
    <property type="match status" value="1"/>
</dbReference>
<dbReference type="KEGG" id="aco:Amico_0873"/>
<reference evidence="13 14" key="1">
    <citation type="journal article" date="2010" name="Stand. Genomic Sci.">
        <title>Complete genome sequence of Aminobacterium colombiense type strain (ALA-1).</title>
        <authorList>
            <person name="Chertkov O."/>
            <person name="Sikorski J."/>
            <person name="Brambilla E."/>
            <person name="Lapidus A."/>
            <person name="Copeland A."/>
            <person name="Glavina Del Rio T."/>
            <person name="Nolan M."/>
            <person name="Lucas S."/>
            <person name="Tice H."/>
            <person name="Cheng J.F."/>
            <person name="Han C."/>
            <person name="Detter J.C."/>
            <person name="Bruce D."/>
            <person name="Tapia R."/>
            <person name="Goodwin L."/>
            <person name="Pitluck S."/>
            <person name="Liolios K."/>
            <person name="Ivanova N."/>
            <person name="Mavromatis K."/>
            <person name="Ovchinnikova G."/>
            <person name="Pati A."/>
            <person name="Chen A."/>
            <person name="Palaniappan K."/>
            <person name="Land M."/>
            <person name="Hauser L."/>
            <person name="Chang Y.J."/>
            <person name="Jeffries C.D."/>
            <person name="Spring S."/>
            <person name="Rohde M."/>
            <person name="Goker M."/>
            <person name="Bristow J."/>
            <person name="Eisen J.A."/>
            <person name="Markowitz V."/>
            <person name="Hugenholtz P."/>
            <person name="Kyrpides N.C."/>
            <person name="Klenk H.P."/>
        </authorList>
    </citation>
    <scope>NUCLEOTIDE SEQUENCE [LARGE SCALE GENOMIC DNA]</scope>
    <source>
        <strain evidence="14">DSM 12261 / ALA-1</strain>
    </source>
</reference>
<evidence type="ECO:0000259" key="10">
    <source>
        <dbReference type="Pfam" id="PF02670"/>
    </source>
</evidence>
<feature type="binding site" evidence="9">
    <location>
        <position position="175"/>
    </location>
    <ligand>
        <name>1-deoxy-D-xylulose 5-phosphate</name>
        <dbReference type="ChEBI" id="CHEBI:57792"/>
    </ligand>
</feature>
<gene>
    <name evidence="9" type="primary">dxr</name>
    <name evidence="13" type="ordered locus">Amico_0873</name>
</gene>
<keyword evidence="13" id="KW-0413">Isomerase</keyword>
<comment type="caution">
    <text evidence="9">Lacks conserved residue(s) required for the propagation of feature annotation.</text>
</comment>
<dbReference type="Pfam" id="PF02670">
    <property type="entry name" value="DXP_reductoisom"/>
    <property type="match status" value="1"/>
</dbReference>
<evidence type="ECO:0000256" key="8">
    <source>
        <dbReference type="ARBA" id="ARBA00048543"/>
    </source>
</evidence>
<evidence type="ECO:0000259" key="11">
    <source>
        <dbReference type="Pfam" id="PF08436"/>
    </source>
</evidence>
<dbReference type="OrthoDB" id="9806546at2"/>
<evidence type="ECO:0000259" key="12">
    <source>
        <dbReference type="Pfam" id="PF13288"/>
    </source>
</evidence>
<sequence length="400" mass="44217">MSKNPCHIALIGATGSVGSSVLDICRAFPEKFKIIFLVAHRNALKMNDLIHEFHPIGAALTDREAASILRTLQSEVSVYETDDDLEYIVTHPEIDHVVFASSGTAAIKALQKALLADKNVSLANKESIVVAAPWVMPLVRRTDQLRPLDSEHNAIWQCLQGEDKETVEEIYLTASGGPFRTYDQKALRHVTPEMALAHPVWDMGYKVSIDSATLMNKGIEIIEAMYLFDLEHTQVKAVICPGSIVHGIVRFTDGTLKMAASTPDMRLAAATALSYPGRLRLSALPQIMPLSVHSLTVQFYPPDEKLFPCLALAKEAARKKGPYPSLLVGADEVAVDAFLRREISFTQISLVIEQVLSSYNDNAPQTLEESLIILERGRERARALIRSAGRCGKERKSYDR</sequence>
<evidence type="ECO:0000256" key="1">
    <source>
        <dbReference type="ARBA" id="ARBA00005094"/>
    </source>
</evidence>
<feature type="binding site" evidence="9">
    <location>
        <position position="216"/>
    </location>
    <ligand>
        <name>1-deoxy-D-xylulose 5-phosphate</name>
        <dbReference type="ChEBI" id="CHEBI:57792"/>
    </ligand>
</feature>
<comment type="pathway">
    <text evidence="1 9">Isoprenoid biosynthesis; isopentenyl diphosphate biosynthesis via DXP pathway; isopentenyl diphosphate from 1-deoxy-D-xylulose 5-phosphate: step 1/6.</text>
</comment>
<feature type="binding site" evidence="9">
    <location>
        <position position="15"/>
    </location>
    <ligand>
        <name>NADPH</name>
        <dbReference type="ChEBI" id="CHEBI:57783"/>
    </ligand>
</feature>
<dbReference type="EMBL" id="CP001997">
    <property type="protein sequence ID" value="ADE57004.1"/>
    <property type="molecule type" value="Genomic_DNA"/>
</dbReference>
<evidence type="ECO:0000256" key="3">
    <source>
        <dbReference type="ARBA" id="ARBA00022723"/>
    </source>
</evidence>
<dbReference type="InterPro" id="IPR026877">
    <property type="entry name" value="DXPR_C"/>
</dbReference>
<feature type="binding site" evidence="9">
    <location>
        <position position="14"/>
    </location>
    <ligand>
        <name>NADPH</name>
        <dbReference type="ChEBI" id="CHEBI:57783"/>
    </ligand>
</feature>
<dbReference type="GO" id="GO:0030604">
    <property type="term" value="F:1-deoxy-D-xylulose-5-phosphate reductoisomerase activity"/>
    <property type="evidence" value="ECO:0007669"/>
    <property type="project" value="UniProtKB-UniRule"/>
</dbReference>
<protein>
    <recommendedName>
        <fullName evidence="9">1-deoxy-D-xylulose 5-phosphate reductoisomerase</fullName>
        <shortName evidence="9">DXP reductoisomerase</shortName>
        <ecNumber evidence="9">1.1.1.267</ecNumber>
    </recommendedName>
    <alternativeName>
        <fullName evidence="9">1-deoxyxylulose-5-phosphate reductoisomerase</fullName>
    </alternativeName>
    <alternativeName>
        <fullName evidence="9">2-C-methyl-D-erythritol 4-phosphate synthase</fullName>
    </alternativeName>
</protein>
<dbReference type="Gene3D" id="1.10.1740.10">
    <property type="match status" value="1"/>
</dbReference>
<dbReference type="InterPro" id="IPR036291">
    <property type="entry name" value="NAD(P)-bd_dom_sf"/>
</dbReference>
<feature type="binding site" evidence="9">
    <location>
        <position position="42"/>
    </location>
    <ligand>
        <name>NADPH</name>
        <dbReference type="ChEBI" id="CHEBI:57783"/>
    </ligand>
</feature>
<feature type="domain" description="1-deoxy-D-xylulose 5-phosphate reductoisomerase N-terminal" evidence="10">
    <location>
        <begin position="8"/>
        <end position="131"/>
    </location>
</feature>
<name>D5EEM2_AMICL</name>
<keyword evidence="5 9" id="KW-0560">Oxidoreductase</keyword>
<dbReference type="STRING" id="572547.Amico_0873"/>
<feature type="binding site" evidence="9">
    <location>
        <position position="204"/>
    </location>
    <ligand>
        <name>NADPH</name>
        <dbReference type="ChEBI" id="CHEBI:57783"/>
    </ligand>
</feature>
<dbReference type="GO" id="GO:0070402">
    <property type="term" value="F:NADPH binding"/>
    <property type="evidence" value="ECO:0007669"/>
    <property type="project" value="InterPro"/>
</dbReference>
<keyword evidence="3 9" id="KW-0479">Metal-binding</keyword>
<keyword evidence="7 9" id="KW-0414">Isoprene biosynthesis</keyword>
<dbReference type="Pfam" id="PF08436">
    <property type="entry name" value="DXP_redisom_C"/>
    <property type="match status" value="1"/>
</dbReference>
<comment type="cofactor">
    <cofactor evidence="9">
        <name>Mg(2+)</name>
        <dbReference type="ChEBI" id="CHEBI:18420"/>
    </cofactor>
    <cofactor evidence="9">
        <name>Mn(2+)</name>
        <dbReference type="ChEBI" id="CHEBI:29035"/>
    </cofactor>
</comment>
<feature type="binding site" evidence="9">
    <location>
        <position position="220"/>
    </location>
    <ligand>
        <name>1-deoxy-D-xylulose 5-phosphate</name>
        <dbReference type="ChEBI" id="CHEBI:57792"/>
    </ligand>
</feature>
<dbReference type="SUPFAM" id="SSF69055">
    <property type="entry name" value="1-deoxy-D-xylulose-5-phosphate reductoisomerase, C-terminal domain"/>
    <property type="match status" value="1"/>
</dbReference>
<dbReference type="Proteomes" id="UP000002366">
    <property type="component" value="Chromosome"/>
</dbReference>
<feature type="binding site" evidence="9">
    <location>
        <position position="124"/>
    </location>
    <ligand>
        <name>NADPH</name>
        <dbReference type="ChEBI" id="CHEBI:57783"/>
    </ligand>
</feature>
<dbReference type="InterPro" id="IPR013512">
    <property type="entry name" value="DXP_reductoisomerase_N"/>
</dbReference>
<dbReference type="HAMAP" id="MF_00183">
    <property type="entry name" value="DXP_reductoisom"/>
    <property type="match status" value="1"/>
</dbReference>
<dbReference type="GO" id="GO:0016853">
    <property type="term" value="F:isomerase activity"/>
    <property type="evidence" value="ECO:0007669"/>
    <property type="project" value="UniProtKB-KW"/>
</dbReference>
<feature type="binding site" evidence="9">
    <location>
        <position position="17"/>
    </location>
    <ligand>
        <name>NADPH</name>
        <dbReference type="ChEBI" id="CHEBI:57783"/>
    </ligand>
</feature>
<feature type="binding site" evidence="9">
    <location>
        <position position="217"/>
    </location>
    <ligand>
        <name>1-deoxy-D-xylulose 5-phosphate</name>
        <dbReference type="ChEBI" id="CHEBI:57792"/>
    </ligand>
</feature>
<evidence type="ECO:0000256" key="9">
    <source>
        <dbReference type="HAMAP-Rule" id="MF_00183"/>
    </source>
</evidence>
<dbReference type="Gene3D" id="3.40.50.720">
    <property type="entry name" value="NAD(P)-binding Rossmann-like Domain"/>
    <property type="match status" value="1"/>
</dbReference>
<keyword evidence="9" id="KW-0460">Magnesium</keyword>
<feature type="binding site" evidence="9">
    <location>
        <position position="150"/>
    </location>
    <ligand>
        <name>1-deoxy-D-xylulose 5-phosphate</name>
        <dbReference type="ChEBI" id="CHEBI:57792"/>
    </ligand>
</feature>
<feature type="binding site" evidence="9">
    <location>
        <position position="16"/>
    </location>
    <ligand>
        <name>NADPH</name>
        <dbReference type="ChEBI" id="CHEBI:57783"/>
    </ligand>
</feature>
<evidence type="ECO:0000256" key="7">
    <source>
        <dbReference type="ARBA" id="ARBA00023229"/>
    </source>
</evidence>
<feature type="binding site" evidence="9">
    <location>
        <position position="126"/>
    </location>
    <ligand>
        <name>NADPH</name>
        <dbReference type="ChEBI" id="CHEBI:57783"/>
    </ligand>
</feature>
<dbReference type="GO" id="GO:0051484">
    <property type="term" value="P:isopentenyl diphosphate biosynthetic process, methylerythritol 4-phosphate pathway involved in terpenoid biosynthetic process"/>
    <property type="evidence" value="ECO:0007669"/>
    <property type="project" value="TreeGrafter"/>
</dbReference>
<keyword evidence="4 9" id="KW-0521">NADP</keyword>
<dbReference type="PANTHER" id="PTHR30525:SF0">
    <property type="entry name" value="1-DEOXY-D-XYLULOSE 5-PHOSPHATE REDUCTOISOMERASE, CHLOROPLASTIC"/>
    <property type="match status" value="1"/>
</dbReference>
<feature type="binding site" evidence="9">
    <location>
        <position position="41"/>
    </location>
    <ligand>
        <name>NADPH</name>
        <dbReference type="ChEBI" id="CHEBI:57783"/>
    </ligand>
</feature>
<proteinExistence type="inferred from homology"/>
<dbReference type="NCBIfam" id="TIGR00243">
    <property type="entry name" value="Dxr"/>
    <property type="match status" value="1"/>
</dbReference>
<comment type="similarity">
    <text evidence="2 9">Belongs to the DXR family.</text>
</comment>
<dbReference type="AlphaFoldDB" id="D5EEM2"/>
<feature type="binding site" evidence="9">
    <location>
        <position position="149"/>
    </location>
    <ligand>
        <name>Mn(2+)</name>
        <dbReference type="ChEBI" id="CHEBI:29035"/>
    </ligand>
</feature>